<feature type="transmembrane region" description="Helical" evidence="5">
    <location>
        <begin position="42"/>
        <end position="58"/>
    </location>
</feature>
<evidence type="ECO:0000313" key="6">
    <source>
        <dbReference type="EMBL" id="MPL63468.1"/>
    </source>
</evidence>
<proteinExistence type="predicted"/>
<evidence type="ECO:0008006" key="7">
    <source>
        <dbReference type="Google" id="ProtNLM"/>
    </source>
</evidence>
<evidence type="ECO:0000256" key="1">
    <source>
        <dbReference type="ARBA" id="ARBA00004141"/>
    </source>
</evidence>
<keyword evidence="2 5" id="KW-0812">Transmembrane</keyword>
<evidence type="ECO:0000256" key="3">
    <source>
        <dbReference type="ARBA" id="ARBA00022989"/>
    </source>
</evidence>
<organism evidence="6">
    <name type="scientific">bioreactor metagenome</name>
    <dbReference type="NCBI Taxonomy" id="1076179"/>
    <lineage>
        <taxon>unclassified sequences</taxon>
        <taxon>metagenomes</taxon>
        <taxon>ecological metagenomes</taxon>
    </lineage>
</organism>
<reference evidence="6" key="1">
    <citation type="submission" date="2019-08" db="EMBL/GenBank/DDBJ databases">
        <authorList>
            <person name="Kucharzyk K."/>
            <person name="Murdoch R.W."/>
            <person name="Higgins S."/>
            <person name="Loffler F."/>
        </authorList>
    </citation>
    <scope>NUCLEOTIDE SEQUENCE</scope>
</reference>
<name>A0A644T983_9ZZZZ</name>
<feature type="transmembrane region" description="Helical" evidence="5">
    <location>
        <begin position="141"/>
        <end position="159"/>
    </location>
</feature>
<evidence type="ECO:0000256" key="2">
    <source>
        <dbReference type="ARBA" id="ARBA00022692"/>
    </source>
</evidence>
<keyword evidence="4 5" id="KW-0472">Membrane</keyword>
<dbReference type="AlphaFoldDB" id="A0A644T983"/>
<comment type="caution">
    <text evidence="6">The sequence shown here is derived from an EMBL/GenBank/DDBJ whole genome shotgun (WGS) entry which is preliminary data.</text>
</comment>
<evidence type="ECO:0000256" key="4">
    <source>
        <dbReference type="ARBA" id="ARBA00023136"/>
    </source>
</evidence>
<feature type="transmembrane region" description="Helical" evidence="5">
    <location>
        <begin position="115"/>
        <end position="135"/>
    </location>
</feature>
<dbReference type="EMBL" id="VSSQ01000021">
    <property type="protein sequence ID" value="MPL63468.1"/>
    <property type="molecule type" value="Genomic_DNA"/>
</dbReference>
<accession>A0A644T983</accession>
<dbReference type="Gene3D" id="1.20.120.1630">
    <property type="match status" value="1"/>
</dbReference>
<gene>
    <name evidence="6" type="ORF">SDC9_09096</name>
</gene>
<comment type="subcellular location">
    <subcellularLocation>
        <location evidence="1">Membrane</location>
        <topology evidence="1">Multi-pass membrane protein</topology>
    </subcellularLocation>
</comment>
<feature type="transmembrane region" description="Helical" evidence="5">
    <location>
        <begin position="70"/>
        <end position="95"/>
    </location>
</feature>
<dbReference type="Pfam" id="PF04140">
    <property type="entry name" value="ICMT"/>
    <property type="match status" value="1"/>
</dbReference>
<dbReference type="GO" id="GO:0004671">
    <property type="term" value="F:protein C-terminal S-isoprenylcysteine carboxyl O-methyltransferase activity"/>
    <property type="evidence" value="ECO:0007669"/>
    <property type="project" value="InterPro"/>
</dbReference>
<evidence type="ECO:0000256" key="5">
    <source>
        <dbReference type="SAM" id="Phobius"/>
    </source>
</evidence>
<dbReference type="InterPro" id="IPR007269">
    <property type="entry name" value="ICMT_MeTrfase"/>
</dbReference>
<dbReference type="GO" id="GO:0016020">
    <property type="term" value="C:membrane"/>
    <property type="evidence" value="ECO:0007669"/>
    <property type="project" value="UniProtKB-SubCell"/>
</dbReference>
<sequence>MTYSLILAVLIMVERFFEINLAARNQKKIVAMGAIEFGRNHYFLFFVLHAGWLLGWLYETLLYGSLSDLWFVWLTVFLMAEVLRYWCIISLGRFWNTRIFIVPGEQKVCRGPYRFIAHPNYLAVALVLVSVPLIFGAYRTAASATIINAILLLGIRIPAEARALQKLQ</sequence>
<keyword evidence="3 5" id="KW-1133">Transmembrane helix</keyword>
<feature type="transmembrane region" description="Helical" evidence="5">
    <location>
        <begin position="6"/>
        <end position="22"/>
    </location>
</feature>
<protein>
    <recommendedName>
        <fullName evidence="7">Isoprenylcysteine carboxyl methyltransferase</fullName>
    </recommendedName>
</protein>